<dbReference type="InterPro" id="IPR007593">
    <property type="entry name" value="CD225/Dispanin_fam"/>
</dbReference>
<keyword evidence="3 5" id="KW-1133">Transmembrane helix</keyword>
<reference evidence="6 7" key="1">
    <citation type="submission" date="2019-04" db="EMBL/GenBank/DDBJ databases">
        <title>Psychroflexus halotolerans sp. nov., isolated from a marine solar saltern.</title>
        <authorList>
            <person name="Feng X."/>
        </authorList>
    </citation>
    <scope>NUCLEOTIDE SEQUENCE [LARGE SCALE GENOMIC DNA]</scope>
    <source>
        <strain evidence="6 7">WDS2C27</strain>
    </source>
</reference>
<protein>
    <submittedName>
        <fullName evidence="6">CD225/dispanin family protein</fullName>
    </submittedName>
</protein>
<accession>A0A4U5TTW0</accession>
<sequence length="101" mass="11042">MEETNQVQQPKPPNYLALAILSTIFCCLPLGIVSIVFSTQVNSKYAAGDYDGALKASKNAKLFWILAAVIGVVVAIIYFSVVGFTVFEMIESGEFNPEDFQ</sequence>
<keyword evidence="7" id="KW-1185">Reference proteome</keyword>
<feature type="transmembrane region" description="Helical" evidence="5">
    <location>
        <begin position="15"/>
        <end position="41"/>
    </location>
</feature>
<dbReference type="EMBL" id="SWMU01000001">
    <property type="protein sequence ID" value="TKS57593.1"/>
    <property type="molecule type" value="Genomic_DNA"/>
</dbReference>
<dbReference type="RefSeq" id="WP_138931293.1">
    <property type="nucleotide sequence ID" value="NZ_SWMU01000001.1"/>
</dbReference>
<dbReference type="PANTHER" id="PTHR14948">
    <property type="entry name" value="NG5"/>
    <property type="match status" value="1"/>
</dbReference>
<dbReference type="PANTHER" id="PTHR14948:SF44">
    <property type="entry name" value="PROLINE-RICH TRANSMEMBRANE PROTEIN 1-LIKE"/>
    <property type="match status" value="1"/>
</dbReference>
<dbReference type="AlphaFoldDB" id="A0A4U5TTW0"/>
<feature type="transmembrane region" description="Helical" evidence="5">
    <location>
        <begin position="62"/>
        <end position="87"/>
    </location>
</feature>
<keyword evidence="2 5" id="KW-0812">Transmembrane</keyword>
<gene>
    <name evidence="6" type="ORF">FCN74_04020</name>
</gene>
<evidence type="ECO:0000313" key="6">
    <source>
        <dbReference type="EMBL" id="TKS57593.1"/>
    </source>
</evidence>
<dbReference type="Pfam" id="PF04505">
    <property type="entry name" value="CD225"/>
    <property type="match status" value="1"/>
</dbReference>
<evidence type="ECO:0000256" key="2">
    <source>
        <dbReference type="ARBA" id="ARBA00022692"/>
    </source>
</evidence>
<evidence type="ECO:0000313" key="7">
    <source>
        <dbReference type="Proteomes" id="UP000306552"/>
    </source>
</evidence>
<name>A0A4U5TTW0_9FLAO</name>
<evidence type="ECO:0000256" key="1">
    <source>
        <dbReference type="ARBA" id="ARBA00004370"/>
    </source>
</evidence>
<organism evidence="6 7">
    <name type="scientific">Mesohalobacter halotolerans</name>
    <dbReference type="NCBI Taxonomy" id="1883405"/>
    <lineage>
        <taxon>Bacteria</taxon>
        <taxon>Pseudomonadati</taxon>
        <taxon>Bacteroidota</taxon>
        <taxon>Flavobacteriia</taxon>
        <taxon>Flavobacteriales</taxon>
        <taxon>Flavobacteriaceae</taxon>
        <taxon>Mesohalobacter</taxon>
    </lineage>
</organism>
<evidence type="ECO:0000256" key="5">
    <source>
        <dbReference type="SAM" id="Phobius"/>
    </source>
</evidence>
<evidence type="ECO:0000256" key="3">
    <source>
        <dbReference type="ARBA" id="ARBA00022989"/>
    </source>
</evidence>
<comment type="caution">
    <text evidence="6">The sequence shown here is derived from an EMBL/GenBank/DDBJ whole genome shotgun (WGS) entry which is preliminary data.</text>
</comment>
<dbReference type="OrthoDB" id="9815705at2"/>
<dbReference type="InterPro" id="IPR051423">
    <property type="entry name" value="CD225/Dispanin"/>
</dbReference>
<dbReference type="GO" id="GO:0016020">
    <property type="term" value="C:membrane"/>
    <property type="evidence" value="ECO:0007669"/>
    <property type="project" value="UniProtKB-SubCell"/>
</dbReference>
<dbReference type="Proteomes" id="UP000306552">
    <property type="component" value="Unassembled WGS sequence"/>
</dbReference>
<keyword evidence="4 5" id="KW-0472">Membrane</keyword>
<comment type="subcellular location">
    <subcellularLocation>
        <location evidence="1">Membrane</location>
    </subcellularLocation>
</comment>
<proteinExistence type="predicted"/>
<evidence type="ECO:0000256" key="4">
    <source>
        <dbReference type="ARBA" id="ARBA00023136"/>
    </source>
</evidence>